<evidence type="ECO:0000313" key="1">
    <source>
        <dbReference type="EMBL" id="ACL47853.1"/>
    </source>
</evidence>
<geneLocation type="plasmid" evidence="1">
    <name>pP742502</name>
</geneLocation>
<dbReference type="AlphaFoldDB" id="B8HZK5"/>
<keyword evidence="1" id="KW-0614">Plasmid</keyword>
<name>B8HZK5_CYAP4</name>
<dbReference type="OrthoDB" id="573064at2"/>
<dbReference type="KEGG" id="cyn:Cyan7425_0157"/>
<sequence>MQAAEGLTEIQWKIADAIANELTRQGSGSLTELRKAVSYLRAYSGQEDPGKNFFSYLEALAKNGSKIGHSNQTPEYYKSIQLVYNKYLRRYEEKPADMLQILGWAVRFMHYYKTFPIGELPSIPKNLASPKVIAMQEALQQLSTSKLKEGQTLDAKVVNKQVKGKQVTYELLGFEFKEREPKNFDLIAEGAIVKVEIKSLKEDGTINHVKFFPASQS</sequence>
<organism evidence="1">
    <name type="scientific">Cyanothece sp. (strain PCC 7425 / ATCC 29141)</name>
    <dbReference type="NCBI Taxonomy" id="395961"/>
    <lineage>
        <taxon>Bacteria</taxon>
        <taxon>Bacillati</taxon>
        <taxon>Cyanobacteriota</taxon>
        <taxon>Cyanophyceae</taxon>
        <taxon>Gomontiellales</taxon>
        <taxon>Cyanothecaceae</taxon>
        <taxon>Cyanothece</taxon>
    </lineage>
</organism>
<dbReference type="eggNOG" id="ENOG502ZBZZ">
    <property type="taxonomic scope" value="Bacteria"/>
</dbReference>
<dbReference type="EMBL" id="CP001346">
    <property type="protein sequence ID" value="ACL47853.1"/>
    <property type="molecule type" value="Genomic_DNA"/>
</dbReference>
<accession>B8HZK5</accession>
<protein>
    <submittedName>
        <fullName evidence="1">Uncharacterized protein</fullName>
    </submittedName>
</protein>
<dbReference type="HOGENOM" id="CLU_1293265_0_0_3"/>
<proteinExistence type="predicted"/>
<gene>
    <name evidence="1" type="ordered locus">Cyan7425_0157</name>
</gene>
<reference evidence="1" key="1">
    <citation type="submission" date="2009-01" db="EMBL/GenBank/DDBJ databases">
        <title>Complete sequence of plasmid2 Cyanothece sp. PCC 7425.</title>
        <authorList>
            <consortium name="US DOE Joint Genome Institute"/>
            <person name="Lucas S."/>
            <person name="Copeland A."/>
            <person name="Lapidus A."/>
            <person name="Glavina del Rio T."/>
            <person name="Dalin E."/>
            <person name="Tice H."/>
            <person name="Bruce D."/>
            <person name="Goodwin L."/>
            <person name="Pitluck S."/>
            <person name="Sims D."/>
            <person name="Meineke L."/>
            <person name="Brettin T."/>
            <person name="Detter J.C."/>
            <person name="Han C."/>
            <person name="Larimer F."/>
            <person name="Land M."/>
            <person name="Hauser L."/>
            <person name="Kyrpides N."/>
            <person name="Ovchinnikova G."/>
            <person name="Liberton M."/>
            <person name="Stoeckel J."/>
            <person name="Banerjee A."/>
            <person name="Singh A."/>
            <person name="Page L."/>
            <person name="Sato H."/>
            <person name="Zhao L."/>
            <person name="Sherman L."/>
            <person name="Pakrasi H."/>
            <person name="Richardson P."/>
        </authorList>
    </citation>
    <scope>NUCLEOTIDE SEQUENCE</scope>
    <source>
        <strain evidence="1">PCC 7425</strain>
        <plasmid evidence="1">pP742502</plasmid>
    </source>
</reference>